<accession>A0ACA9QS04</accession>
<feature type="non-terminal residue" evidence="1">
    <location>
        <position position="1"/>
    </location>
</feature>
<organism evidence="1 2">
    <name type="scientific">Racocetra persica</name>
    <dbReference type="NCBI Taxonomy" id="160502"/>
    <lineage>
        <taxon>Eukaryota</taxon>
        <taxon>Fungi</taxon>
        <taxon>Fungi incertae sedis</taxon>
        <taxon>Mucoromycota</taxon>
        <taxon>Glomeromycotina</taxon>
        <taxon>Glomeromycetes</taxon>
        <taxon>Diversisporales</taxon>
        <taxon>Gigasporaceae</taxon>
        <taxon>Racocetra</taxon>
    </lineage>
</organism>
<name>A0ACA9QS04_9GLOM</name>
<comment type="caution">
    <text evidence="1">The sequence shown here is derived from an EMBL/GenBank/DDBJ whole genome shotgun (WGS) entry which is preliminary data.</text>
</comment>
<feature type="non-terminal residue" evidence="1">
    <location>
        <position position="63"/>
    </location>
</feature>
<keyword evidence="2" id="KW-1185">Reference proteome</keyword>
<reference evidence="1" key="1">
    <citation type="submission" date="2021-06" db="EMBL/GenBank/DDBJ databases">
        <authorList>
            <person name="Kallberg Y."/>
            <person name="Tangrot J."/>
            <person name="Rosling A."/>
        </authorList>
    </citation>
    <scope>NUCLEOTIDE SEQUENCE</scope>
    <source>
        <strain evidence="1">MA461A</strain>
    </source>
</reference>
<evidence type="ECO:0000313" key="2">
    <source>
        <dbReference type="Proteomes" id="UP000789920"/>
    </source>
</evidence>
<dbReference type="EMBL" id="CAJVQC010037570">
    <property type="protein sequence ID" value="CAG8764149.1"/>
    <property type="molecule type" value="Genomic_DNA"/>
</dbReference>
<gene>
    <name evidence="1" type="ORF">RPERSI_LOCUS15591</name>
</gene>
<sequence length="63" mass="7310">EVFDLDIPYKKVVIEEFKPFIQALWTIRCTLSDIIHDYEKIGEKLLKDYNNIAGSGLYEVDCG</sequence>
<dbReference type="Proteomes" id="UP000789920">
    <property type="component" value="Unassembled WGS sequence"/>
</dbReference>
<protein>
    <submittedName>
        <fullName evidence="1">14464_t:CDS:1</fullName>
    </submittedName>
</protein>
<proteinExistence type="predicted"/>
<evidence type="ECO:0000313" key="1">
    <source>
        <dbReference type="EMBL" id="CAG8764149.1"/>
    </source>
</evidence>